<sequence>MDEVPEPLDHFVLATPDLDATVAEFARRTGVEPAPGGAHPGLGTRNHLIGLGGIRYLEIIGPDPDQPDPDEPRPFGIDGLPEARTVTWAVRTADLDATVARARALGHDPGEIRPMRRRTQEGHELSWRLTRVGAAHPSGVVPFLIDWGDSAHPTSSDLPTVRLLGMEAHVPDPAAIRPLLGAIGVGLDPRPGPERISFAVDTPNGEVVFD</sequence>
<dbReference type="PANTHER" id="PTHR40265:SF1">
    <property type="entry name" value="GLYOXALASE-LIKE DOMAIN-CONTAINING PROTEIN"/>
    <property type="match status" value="1"/>
</dbReference>
<comment type="caution">
    <text evidence="2">The sequence shown here is derived from an EMBL/GenBank/DDBJ whole genome shotgun (WGS) entry which is preliminary data.</text>
</comment>
<gene>
    <name evidence="2" type="ORF">ACFOVU_02900</name>
</gene>
<dbReference type="Gene3D" id="3.10.180.10">
    <property type="entry name" value="2,3-Dihydroxybiphenyl 1,2-Dioxygenase, domain 1"/>
    <property type="match status" value="1"/>
</dbReference>
<dbReference type="Proteomes" id="UP001595847">
    <property type="component" value="Unassembled WGS sequence"/>
</dbReference>
<keyword evidence="3" id="KW-1185">Reference proteome</keyword>
<evidence type="ECO:0000313" key="2">
    <source>
        <dbReference type="EMBL" id="MFC3994845.1"/>
    </source>
</evidence>
<reference evidence="3" key="1">
    <citation type="journal article" date="2019" name="Int. J. Syst. Evol. Microbiol.">
        <title>The Global Catalogue of Microorganisms (GCM) 10K type strain sequencing project: providing services to taxonomists for standard genome sequencing and annotation.</title>
        <authorList>
            <consortium name="The Broad Institute Genomics Platform"/>
            <consortium name="The Broad Institute Genome Sequencing Center for Infectious Disease"/>
            <person name="Wu L."/>
            <person name="Ma J."/>
        </authorList>
    </citation>
    <scope>NUCLEOTIDE SEQUENCE [LARGE SCALE GENOMIC DNA]</scope>
    <source>
        <strain evidence="3">TBRC 1826</strain>
    </source>
</reference>
<dbReference type="SUPFAM" id="SSF54593">
    <property type="entry name" value="Glyoxalase/Bleomycin resistance protein/Dihydroxybiphenyl dioxygenase"/>
    <property type="match status" value="1"/>
</dbReference>
<feature type="domain" description="VOC" evidence="1">
    <location>
        <begin position="7"/>
        <end position="147"/>
    </location>
</feature>
<protein>
    <submittedName>
        <fullName evidence="2">VOC family protein</fullName>
    </submittedName>
</protein>
<organism evidence="2 3">
    <name type="scientific">Nocardiopsis sediminis</name>
    <dbReference type="NCBI Taxonomy" id="1778267"/>
    <lineage>
        <taxon>Bacteria</taxon>
        <taxon>Bacillati</taxon>
        <taxon>Actinomycetota</taxon>
        <taxon>Actinomycetes</taxon>
        <taxon>Streptosporangiales</taxon>
        <taxon>Nocardiopsidaceae</taxon>
        <taxon>Nocardiopsis</taxon>
    </lineage>
</organism>
<dbReference type="RefSeq" id="WP_378529694.1">
    <property type="nucleotide sequence ID" value="NZ_JBHSBH010000003.1"/>
</dbReference>
<accession>A0ABV8FJN9</accession>
<dbReference type="InterPro" id="IPR037523">
    <property type="entry name" value="VOC_core"/>
</dbReference>
<evidence type="ECO:0000313" key="3">
    <source>
        <dbReference type="Proteomes" id="UP001595847"/>
    </source>
</evidence>
<name>A0ABV8FJN9_9ACTN</name>
<dbReference type="PANTHER" id="PTHR40265">
    <property type="entry name" value="BLL2707 PROTEIN"/>
    <property type="match status" value="1"/>
</dbReference>
<dbReference type="PROSITE" id="PS51819">
    <property type="entry name" value="VOC"/>
    <property type="match status" value="1"/>
</dbReference>
<dbReference type="InterPro" id="IPR025870">
    <property type="entry name" value="Glyoxalase-like_dom"/>
</dbReference>
<dbReference type="Pfam" id="PF13468">
    <property type="entry name" value="Glyoxalase_3"/>
    <property type="match status" value="1"/>
</dbReference>
<dbReference type="EMBL" id="JBHSBH010000003">
    <property type="protein sequence ID" value="MFC3994845.1"/>
    <property type="molecule type" value="Genomic_DNA"/>
</dbReference>
<dbReference type="InterPro" id="IPR029068">
    <property type="entry name" value="Glyas_Bleomycin-R_OHBP_Dase"/>
</dbReference>
<evidence type="ECO:0000259" key="1">
    <source>
        <dbReference type="PROSITE" id="PS51819"/>
    </source>
</evidence>
<proteinExistence type="predicted"/>